<evidence type="ECO:0000256" key="7">
    <source>
        <dbReference type="ARBA" id="ARBA00052064"/>
    </source>
</evidence>
<evidence type="ECO:0000256" key="1">
    <source>
        <dbReference type="ARBA" id="ARBA00007806"/>
    </source>
</evidence>
<evidence type="ECO:0000256" key="4">
    <source>
        <dbReference type="ARBA" id="ARBA00023180"/>
    </source>
</evidence>
<dbReference type="OMA" id="MVGADAC"/>
<feature type="chain" id="PRO_5015183065" description="alpha-D-xyloside xylohydrolase" evidence="10">
    <location>
        <begin position="27"/>
        <end position="926"/>
    </location>
</feature>
<feature type="domain" description="Glycoside hydrolase family 31 N-terminal" evidence="12">
    <location>
        <begin position="81"/>
        <end position="248"/>
    </location>
</feature>
<evidence type="ECO:0000313" key="14">
    <source>
        <dbReference type="EMBL" id="PRQ40371.1"/>
    </source>
</evidence>
<dbReference type="GO" id="GO:0030246">
    <property type="term" value="F:carbohydrate binding"/>
    <property type="evidence" value="ECO:0007669"/>
    <property type="project" value="InterPro"/>
</dbReference>
<dbReference type="PANTHER" id="PTHR22762">
    <property type="entry name" value="ALPHA-GLUCOSIDASE"/>
    <property type="match status" value="1"/>
</dbReference>
<dbReference type="InterPro" id="IPR000322">
    <property type="entry name" value="Glyco_hydro_31_TIM"/>
</dbReference>
<dbReference type="EMBL" id="PDCK01000042">
    <property type="protein sequence ID" value="PRQ40371.1"/>
    <property type="molecule type" value="Genomic_DNA"/>
</dbReference>
<dbReference type="InterPro" id="IPR030458">
    <property type="entry name" value="Glyco_hydro_31_AS"/>
</dbReference>
<dbReference type="FunFam" id="2.60.40.1760:FF:000006">
    <property type="entry name" value="Alpha-glucosidase 1"/>
    <property type="match status" value="1"/>
</dbReference>
<gene>
    <name evidence="14" type="ORF">RchiOBHm_Chr4g0435281</name>
</gene>
<dbReference type="SUPFAM" id="SSF51011">
    <property type="entry name" value="Glycosyl hydrolase domain"/>
    <property type="match status" value="1"/>
</dbReference>
<name>A0A2P6R1R0_ROSCH</name>
<dbReference type="STRING" id="74649.A0A2P6R1R0"/>
<dbReference type="GO" id="GO:0061634">
    <property type="term" value="F:alpha-D-xyloside xylohydrolase"/>
    <property type="evidence" value="ECO:0007669"/>
    <property type="project" value="UniProtKB-EC"/>
</dbReference>
<keyword evidence="5 9" id="KW-0326">Glycosidase</keyword>
<dbReference type="InterPro" id="IPR048395">
    <property type="entry name" value="Glyco_hydro_31_C"/>
</dbReference>
<dbReference type="Gene3D" id="2.60.40.1180">
    <property type="entry name" value="Golgi alpha-mannosidase II"/>
    <property type="match status" value="2"/>
</dbReference>
<dbReference type="AlphaFoldDB" id="A0A2P6R1R0"/>
<dbReference type="InterPro" id="IPR011013">
    <property type="entry name" value="Gal_mutarotase_sf_dom"/>
</dbReference>
<dbReference type="SUPFAM" id="SSF74650">
    <property type="entry name" value="Galactose mutarotase-like"/>
    <property type="match status" value="1"/>
</dbReference>
<keyword evidence="2 10" id="KW-0732">Signal</keyword>
<evidence type="ECO:0000313" key="15">
    <source>
        <dbReference type="Proteomes" id="UP000238479"/>
    </source>
</evidence>
<feature type="domain" description="Glycosyl hydrolase family 31 C-terminal" evidence="13">
    <location>
        <begin position="674"/>
        <end position="762"/>
    </location>
</feature>
<comment type="caution">
    <text evidence="14">The sequence shown here is derived from an EMBL/GenBank/DDBJ whole genome shotgun (WGS) entry which is preliminary data.</text>
</comment>
<evidence type="ECO:0000259" key="11">
    <source>
        <dbReference type="Pfam" id="PF01055"/>
    </source>
</evidence>
<keyword evidence="6" id="KW-0119">Carbohydrate metabolism</keyword>
<dbReference type="GO" id="GO:0000272">
    <property type="term" value="P:polysaccharide catabolic process"/>
    <property type="evidence" value="ECO:0007669"/>
    <property type="project" value="UniProtKB-KW"/>
</dbReference>
<dbReference type="EC" id="3.2.1.177" evidence="8"/>
<dbReference type="InterPro" id="IPR030459">
    <property type="entry name" value="Glyco_hydro_31_CS"/>
</dbReference>
<evidence type="ECO:0000259" key="13">
    <source>
        <dbReference type="Pfam" id="PF21365"/>
    </source>
</evidence>
<dbReference type="FunFam" id="2.60.40.1180:FF:000044">
    <property type="entry name" value="Alpha-glucosidase 1"/>
    <property type="match status" value="1"/>
</dbReference>
<dbReference type="CDD" id="cd06602">
    <property type="entry name" value="GH31_MGAM_SI_GAA"/>
    <property type="match status" value="1"/>
</dbReference>
<evidence type="ECO:0000256" key="6">
    <source>
        <dbReference type="ARBA" id="ARBA00023326"/>
    </source>
</evidence>
<keyword evidence="6" id="KW-0624">Polysaccharide degradation</keyword>
<dbReference type="PANTHER" id="PTHR22762:SF127">
    <property type="entry name" value="ALPHA-XYLOSIDASE 1-RELATED"/>
    <property type="match status" value="1"/>
</dbReference>
<dbReference type="Gramene" id="PRQ40371">
    <property type="protein sequence ID" value="PRQ40371"/>
    <property type="gene ID" value="RchiOBHm_Chr4g0435281"/>
</dbReference>
<proteinExistence type="inferred from homology"/>
<evidence type="ECO:0000256" key="10">
    <source>
        <dbReference type="SAM" id="SignalP"/>
    </source>
</evidence>
<dbReference type="Pfam" id="PF21365">
    <property type="entry name" value="Glyco_hydro_31_3rd"/>
    <property type="match status" value="1"/>
</dbReference>
<evidence type="ECO:0000259" key="12">
    <source>
        <dbReference type="Pfam" id="PF13802"/>
    </source>
</evidence>
<dbReference type="PROSITE" id="PS00707">
    <property type="entry name" value="GLYCOSYL_HYDROL_F31_2"/>
    <property type="match status" value="1"/>
</dbReference>
<evidence type="ECO:0000256" key="5">
    <source>
        <dbReference type="ARBA" id="ARBA00023295"/>
    </source>
</evidence>
<feature type="signal peptide" evidence="10">
    <location>
        <begin position="1"/>
        <end position="26"/>
    </location>
</feature>
<keyword evidence="3 9" id="KW-0378">Hydrolase</keyword>
<dbReference type="Gene3D" id="2.60.40.1760">
    <property type="entry name" value="glycosyl hydrolase (family 31)"/>
    <property type="match status" value="1"/>
</dbReference>
<reference evidence="14 15" key="1">
    <citation type="journal article" date="2018" name="Nat. Genet.">
        <title>The Rosa genome provides new insights in the design of modern roses.</title>
        <authorList>
            <person name="Bendahmane M."/>
        </authorList>
    </citation>
    <scope>NUCLEOTIDE SEQUENCE [LARGE SCALE GENOMIC DNA]</scope>
    <source>
        <strain evidence="15">cv. Old Blush</strain>
    </source>
</reference>
<dbReference type="SUPFAM" id="SSF51445">
    <property type="entry name" value="(Trans)glycosidases"/>
    <property type="match status" value="1"/>
</dbReference>
<evidence type="ECO:0000256" key="3">
    <source>
        <dbReference type="ARBA" id="ARBA00022801"/>
    </source>
</evidence>
<evidence type="ECO:0000256" key="2">
    <source>
        <dbReference type="ARBA" id="ARBA00022729"/>
    </source>
</evidence>
<dbReference type="InterPro" id="IPR025887">
    <property type="entry name" value="Glyco_hydro_31_N_dom"/>
</dbReference>
<organism evidence="14 15">
    <name type="scientific">Rosa chinensis</name>
    <name type="common">China rose</name>
    <dbReference type="NCBI Taxonomy" id="74649"/>
    <lineage>
        <taxon>Eukaryota</taxon>
        <taxon>Viridiplantae</taxon>
        <taxon>Streptophyta</taxon>
        <taxon>Embryophyta</taxon>
        <taxon>Tracheophyta</taxon>
        <taxon>Spermatophyta</taxon>
        <taxon>Magnoliopsida</taxon>
        <taxon>eudicotyledons</taxon>
        <taxon>Gunneridae</taxon>
        <taxon>Pentapetalae</taxon>
        <taxon>rosids</taxon>
        <taxon>fabids</taxon>
        <taxon>Rosales</taxon>
        <taxon>Rosaceae</taxon>
        <taxon>Rosoideae</taxon>
        <taxon>Rosoideae incertae sedis</taxon>
        <taxon>Rosa</taxon>
    </lineage>
</organism>
<sequence length="926" mass="102844">MWSSTTTLCLCSLLLVLLLCSSGANSYTNPKIIGKGYRLISIEETPDGGILGHLQLKQKSKTYGPDIPLLQLFVKHETDQRLRVHITDAQKQRWEVPYNLLPREQPPSLKQTIGRSKDPITVSEYSSSELVFSYTADPFGFAVKRKSDKQVLFNTSSDSSDPYGEMVFKDQYLEISTKLPKDASLYGLGENSQPHGIKLFPNEPYTLYTTDVSAINLNTDLYGSHPVYMDLRNVGGEAYAHAVLLLNSNGMDVFYRGNSLTYKAIGGVFDFYFFSGTSPLAVVDQYTSFIGRPAPMPYWSLGFHQCRWGYHNLSVVEDVVANYEKAQIPLDVMWTDDDHMDVRKDFTLSAMNFPRPKLLAFLDKIHKIGMKYVVIVDPGIGVNSTYGVYQRGLANDVFIKYDNEPYLAQVWPGAVNFPDFLNPKTVSWWSDEIKRFHELVPVDGLWIDMNEASNFCSGKCTIPKGTTCPTPGIPGWICCLDCKNITKTRWDDPPYKINASGLQVPLGFKTIATSAYHYNGVLEYDAHSLYGFSQTIATHQGLQGIAGKRPFILTRSTYVGSGKYAAHWTGDNKGTWEDLKISISTVLNFGIFGVPMVGADICGFYPAPTEELCNRWIEVGAFYPFSRDHANFASPRQELYQWESVAESARNALGMRYKLLPYLYTLTYLAHISGAPIARPLFFSFPTYTECYGLSTQFLLGSGLLISPVVEEGKSEVKALFPPGSWYSLFDMTQAVNSKGQYVTLDAPLHVVNVHLYQNIILPMQQGGTVSKEARKTPFSLVVTFPAGASNATAKGNIFIDDDELPEMKLGSGYSTYVDLYATVSQGYVKVWSEVQEGKFALDQGLIVEKVSVLGLDGTGGASALEVDGTTVTSVSKIELSTLEQEYQEEVEDGENKTKIVMVQVSGLSLPVGKNFAMSWKMSAKG</sequence>
<feature type="domain" description="Glycoside hydrolase family 31 TIM barrel" evidence="11">
    <location>
        <begin position="293"/>
        <end position="666"/>
    </location>
</feature>
<dbReference type="Pfam" id="PF01055">
    <property type="entry name" value="Glyco_hydro_31_2nd"/>
    <property type="match status" value="1"/>
</dbReference>
<protein>
    <recommendedName>
        <fullName evidence="8">alpha-D-xyloside xylohydrolase</fullName>
        <ecNumber evidence="8">3.2.1.177</ecNumber>
    </recommendedName>
</protein>
<keyword evidence="4" id="KW-0325">Glycoprotein</keyword>
<dbReference type="Pfam" id="PF13802">
    <property type="entry name" value="Gal_mutarotas_2"/>
    <property type="match status" value="1"/>
</dbReference>
<dbReference type="GO" id="GO:0090599">
    <property type="term" value="F:alpha-glucosidase activity"/>
    <property type="evidence" value="ECO:0007669"/>
    <property type="project" value="UniProtKB-ARBA"/>
</dbReference>
<comment type="catalytic activity">
    <reaction evidence="7">
        <text>Hydrolysis of terminal, non-reducing alpha-D-xylose residues with release of alpha-D-xylose.</text>
        <dbReference type="EC" id="3.2.1.177"/>
    </reaction>
</comment>
<dbReference type="OrthoDB" id="5839090at2759"/>
<evidence type="ECO:0000256" key="9">
    <source>
        <dbReference type="RuleBase" id="RU361185"/>
    </source>
</evidence>
<dbReference type="Proteomes" id="UP000238479">
    <property type="component" value="Chromosome 4"/>
</dbReference>
<comment type="similarity">
    <text evidence="1 9">Belongs to the glycosyl hydrolase 31 family.</text>
</comment>
<dbReference type="PROSITE" id="PS00129">
    <property type="entry name" value="GLYCOSYL_HYDROL_F31_1"/>
    <property type="match status" value="1"/>
</dbReference>
<dbReference type="InterPro" id="IPR013780">
    <property type="entry name" value="Glyco_hydro_b"/>
</dbReference>
<accession>A0A2P6R1R0</accession>
<dbReference type="InterPro" id="IPR017853">
    <property type="entry name" value="GH"/>
</dbReference>
<evidence type="ECO:0000256" key="8">
    <source>
        <dbReference type="ARBA" id="ARBA00066962"/>
    </source>
</evidence>
<dbReference type="FunFam" id="3.20.20.80:FF:000016">
    <property type="entry name" value="Maltase-glucoamylase, intestinal"/>
    <property type="match status" value="1"/>
</dbReference>
<dbReference type="Gene3D" id="3.20.20.80">
    <property type="entry name" value="Glycosidases"/>
    <property type="match status" value="1"/>
</dbReference>
<keyword evidence="15" id="KW-1185">Reference proteome</keyword>
<dbReference type="CDD" id="cd14752">
    <property type="entry name" value="GH31_N"/>
    <property type="match status" value="1"/>
</dbReference>